<dbReference type="WBParaSite" id="PgR014X_g102_t01">
    <property type="protein sequence ID" value="PgR014X_g102_t01"/>
    <property type="gene ID" value="PgR014X_g102"/>
</dbReference>
<dbReference type="Proteomes" id="UP000887569">
    <property type="component" value="Unplaced"/>
</dbReference>
<reference evidence="3" key="1">
    <citation type="submission" date="2022-11" db="UniProtKB">
        <authorList>
            <consortium name="WormBaseParasite"/>
        </authorList>
    </citation>
    <scope>IDENTIFICATION</scope>
</reference>
<keyword evidence="1" id="KW-0812">Transmembrane</keyword>
<proteinExistence type="predicted"/>
<evidence type="ECO:0000256" key="1">
    <source>
        <dbReference type="SAM" id="Phobius"/>
    </source>
</evidence>
<evidence type="ECO:0000313" key="3">
    <source>
        <dbReference type="WBParaSite" id="PgR014X_g102_t01"/>
    </source>
</evidence>
<sequence>MLSARWTPDGGRQKQYGFRVFVASCVFSAVTIALVLWDERSQRERRQVGVKERLKTIQQQQNMEEYERQRLVYEHYKETHH</sequence>
<keyword evidence="1" id="KW-1133">Transmembrane helix</keyword>
<feature type="transmembrane region" description="Helical" evidence="1">
    <location>
        <begin position="16"/>
        <end position="37"/>
    </location>
</feature>
<keyword evidence="1" id="KW-0472">Membrane</keyword>
<accession>A0A915ASR9</accession>
<evidence type="ECO:0000313" key="2">
    <source>
        <dbReference type="Proteomes" id="UP000887569"/>
    </source>
</evidence>
<keyword evidence="2" id="KW-1185">Reference proteome</keyword>
<organism evidence="2 3">
    <name type="scientific">Parascaris univalens</name>
    <name type="common">Nematode worm</name>
    <dbReference type="NCBI Taxonomy" id="6257"/>
    <lineage>
        <taxon>Eukaryota</taxon>
        <taxon>Metazoa</taxon>
        <taxon>Ecdysozoa</taxon>
        <taxon>Nematoda</taxon>
        <taxon>Chromadorea</taxon>
        <taxon>Rhabditida</taxon>
        <taxon>Spirurina</taxon>
        <taxon>Ascaridomorpha</taxon>
        <taxon>Ascaridoidea</taxon>
        <taxon>Ascarididae</taxon>
        <taxon>Parascaris</taxon>
    </lineage>
</organism>
<dbReference type="AlphaFoldDB" id="A0A915ASR9"/>
<protein>
    <submittedName>
        <fullName evidence="3">Transmembrane protein</fullName>
    </submittedName>
</protein>
<name>A0A915ASR9_PARUN</name>